<dbReference type="InterPro" id="IPR041698">
    <property type="entry name" value="Methyltransf_25"/>
</dbReference>
<evidence type="ECO:0000313" key="2">
    <source>
        <dbReference type="EMBL" id="MBB4678168.1"/>
    </source>
</evidence>
<dbReference type="SUPFAM" id="SSF53335">
    <property type="entry name" value="S-adenosyl-L-methionine-dependent methyltransferases"/>
    <property type="match status" value="1"/>
</dbReference>
<dbReference type="RefSeq" id="WP_185004030.1">
    <property type="nucleotide sequence ID" value="NZ_BAAAUI010000004.1"/>
</dbReference>
<sequence>MTYAPEWLALREPADAHARATDLLDPLRAALPARSPLVIRDLGCGTGSQCRWLSPRLDGPQHWILHDYDPRLLALAAADLTSADRTVETRLGDLTELRGADLAGADLVTASALLDLFTVEEVNGFAAAIVEAGVPALLTLSIAGRIVLDPADGLDAAFESAFNDHQRRTTNGRALLGPDAPAATTEAFEALGYRVHTRPSTWLLGPELPELSDEWLHGWVGAAVEQEPELAAAAPGYLRRRIAEGFRAEVHHVDQLALPGAD</sequence>
<accession>A0A7W7CE66</accession>
<dbReference type="EMBL" id="JACHMH010000001">
    <property type="protein sequence ID" value="MBB4678168.1"/>
    <property type="molecule type" value="Genomic_DNA"/>
</dbReference>
<comment type="caution">
    <text evidence="2">The sequence shown here is derived from an EMBL/GenBank/DDBJ whole genome shotgun (WGS) entry which is preliminary data.</text>
</comment>
<protein>
    <submittedName>
        <fullName evidence="2">SAM-dependent methyltransferase</fullName>
    </submittedName>
</protein>
<feature type="domain" description="Methyltransferase" evidence="1">
    <location>
        <begin position="41"/>
        <end position="129"/>
    </location>
</feature>
<dbReference type="GO" id="GO:0032259">
    <property type="term" value="P:methylation"/>
    <property type="evidence" value="ECO:0007669"/>
    <property type="project" value="UniProtKB-KW"/>
</dbReference>
<evidence type="ECO:0000259" key="1">
    <source>
        <dbReference type="Pfam" id="PF13649"/>
    </source>
</evidence>
<dbReference type="Gene3D" id="3.40.50.150">
    <property type="entry name" value="Vaccinia Virus protein VP39"/>
    <property type="match status" value="1"/>
</dbReference>
<dbReference type="InterPro" id="IPR029063">
    <property type="entry name" value="SAM-dependent_MTases_sf"/>
</dbReference>
<dbReference type="Proteomes" id="UP000533598">
    <property type="component" value="Unassembled WGS sequence"/>
</dbReference>
<name>A0A7W7CE66_9PSEU</name>
<keyword evidence="2" id="KW-0489">Methyltransferase</keyword>
<dbReference type="Pfam" id="PF13649">
    <property type="entry name" value="Methyltransf_25"/>
    <property type="match status" value="1"/>
</dbReference>
<evidence type="ECO:0000313" key="3">
    <source>
        <dbReference type="Proteomes" id="UP000533598"/>
    </source>
</evidence>
<keyword evidence="3" id="KW-1185">Reference proteome</keyword>
<keyword evidence="2" id="KW-0808">Transferase</keyword>
<organism evidence="2 3">
    <name type="scientific">Crossiella cryophila</name>
    <dbReference type="NCBI Taxonomy" id="43355"/>
    <lineage>
        <taxon>Bacteria</taxon>
        <taxon>Bacillati</taxon>
        <taxon>Actinomycetota</taxon>
        <taxon>Actinomycetes</taxon>
        <taxon>Pseudonocardiales</taxon>
        <taxon>Pseudonocardiaceae</taxon>
        <taxon>Crossiella</taxon>
    </lineage>
</organism>
<gene>
    <name evidence="2" type="ORF">HNR67_004286</name>
</gene>
<proteinExistence type="predicted"/>
<reference evidence="2 3" key="1">
    <citation type="submission" date="2020-08" db="EMBL/GenBank/DDBJ databases">
        <title>Sequencing the genomes of 1000 actinobacteria strains.</title>
        <authorList>
            <person name="Klenk H.-P."/>
        </authorList>
    </citation>
    <scope>NUCLEOTIDE SEQUENCE [LARGE SCALE GENOMIC DNA]</scope>
    <source>
        <strain evidence="2 3">DSM 44230</strain>
    </source>
</reference>
<dbReference type="GO" id="GO:0008168">
    <property type="term" value="F:methyltransferase activity"/>
    <property type="evidence" value="ECO:0007669"/>
    <property type="project" value="UniProtKB-KW"/>
</dbReference>
<dbReference type="AlphaFoldDB" id="A0A7W7CE66"/>